<dbReference type="Pfam" id="PF13503">
    <property type="entry name" value="DUF4123"/>
    <property type="match status" value="1"/>
</dbReference>
<accession>A0A7C9KEL8</accession>
<organism evidence="2 3">
    <name type="scientific">Photorhabdus khanii</name>
    <dbReference type="NCBI Taxonomy" id="1004150"/>
    <lineage>
        <taxon>Bacteria</taxon>
        <taxon>Pseudomonadati</taxon>
        <taxon>Pseudomonadota</taxon>
        <taxon>Gammaproteobacteria</taxon>
        <taxon>Enterobacterales</taxon>
        <taxon>Morganellaceae</taxon>
        <taxon>Photorhabdus</taxon>
    </lineage>
</organism>
<comment type="caution">
    <text evidence="2">The sequence shown here is derived from an EMBL/GenBank/DDBJ whole genome shotgun (WGS) entry which is preliminary data.</text>
</comment>
<dbReference type="RefSeq" id="WP_152963351.1">
    <property type="nucleotide sequence ID" value="NZ_CAWOZU010000020.1"/>
</dbReference>
<name>A0A7C9KEL8_9GAMM</name>
<dbReference type="EMBL" id="WHZZ01000005">
    <property type="protein sequence ID" value="MQL49302.1"/>
    <property type="molecule type" value="Genomic_DNA"/>
</dbReference>
<dbReference type="InterPro" id="IPR025391">
    <property type="entry name" value="DUF4123"/>
</dbReference>
<protein>
    <submittedName>
        <fullName evidence="2">DUF4123 domain-containing protein</fullName>
    </submittedName>
</protein>
<evidence type="ECO:0000313" key="2">
    <source>
        <dbReference type="EMBL" id="MQL49302.1"/>
    </source>
</evidence>
<proteinExistence type="predicted"/>
<dbReference type="AlphaFoldDB" id="A0A7C9KEL8"/>
<evidence type="ECO:0000313" key="3">
    <source>
        <dbReference type="Proteomes" id="UP000481739"/>
    </source>
</evidence>
<feature type="domain" description="DUF4123" evidence="1">
    <location>
        <begin position="7"/>
        <end position="121"/>
    </location>
</feature>
<sequence>MAEEKRYAVIDGAAEPRLFFILEHFDPPVTCLYDESLQPELLKVAPYLVEVTEKVGLFLAEWGTPWGIFLHSQADMRTLRQHLRKYLQVLLPDQAKPVFFRFYDPRNIWDFLSVLSDWEIHCFLGPIDKIATNYPGIDRQDSFHATRKQFPAEARSRQKMLKITKEQYAQFNHLFEQRYINKLTLFINEVSDYHEAGTMNIPHSTLSALSDKILINPLPNTPSSSTYIIDEDTLIHHQNLAEACFYFCQDNEITDERSIRGFLYLLMERRIGQFQHIPPTWLARLSDNQGPGYYRMETLLKSELGFIPK</sequence>
<reference evidence="2 3" key="1">
    <citation type="journal article" date="2019" name="Nature">
        <title>A new antibiotic selectively kills Gram-negative pathogens.</title>
        <authorList>
            <person name="Imai Y."/>
            <person name="Meyer K.J."/>
            <person name="Iinishi A."/>
            <person name="Favre-Godal Q."/>
            <person name="Green R."/>
            <person name="Manuse S."/>
            <person name="Caboni M."/>
            <person name="Mori M."/>
            <person name="Niles S."/>
            <person name="Ghiglieri M."/>
            <person name="Honrao C."/>
            <person name="Ma X."/>
            <person name="Guo J.J."/>
            <person name="Makriyannis A."/>
            <person name="Linares-Otoya L."/>
            <person name="Boehringer N."/>
            <person name="Wuisan Z.G."/>
            <person name="Kaur H."/>
            <person name="Wu R."/>
            <person name="Mateus A."/>
            <person name="Typas A."/>
            <person name="Savitski M.M."/>
            <person name="Espinoza J.L."/>
            <person name="O'Rourke A."/>
            <person name="Nelson K.E."/>
            <person name="Hiller S."/>
            <person name="Noinaj N."/>
            <person name="Schaeberle T.F."/>
            <person name="D'Onofrio A."/>
            <person name="Lewis K."/>
        </authorList>
    </citation>
    <scope>NUCLEOTIDE SEQUENCE [LARGE SCALE GENOMIC DNA]</scope>
    <source>
        <strain evidence="2 3">HGB 1456</strain>
    </source>
</reference>
<dbReference type="Proteomes" id="UP000481739">
    <property type="component" value="Unassembled WGS sequence"/>
</dbReference>
<evidence type="ECO:0000259" key="1">
    <source>
        <dbReference type="Pfam" id="PF13503"/>
    </source>
</evidence>
<gene>
    <name evidence="2" type="ORF">GEA64_15635</name>
</gene>